<dbReference type="NCBIfam" id="NF040941">
    <property type="entry name" value="GGGWT_bact"/>
    <property type="match status" value="1"/>
</dbReference>
<gene>
    <name evidence="1" type="ORF">PACLA_8A063919</name>
</gene>
<dbReference type="PANTHER" id="PTHR33332">
    <property type="entry name" value="REVERSE TRANSCRIPTASE DOMAIN-CONTAINING PROTEIN"/>
    <property type="match status" value="1"/>
</dbReference>
<dbReference type="Proteomes" id="UP001152795">
    <property type="component" value="Unassembled WGS sequence"/>
</dbReference>
<dbReference type="InterPro" id="IPR000477">
    <property type="entry name" value="RT_dom"/>
</dbReference>
<sequence length="561" mass="63311">MTQGTFPKALKRSIVVPVPKVSPPKSIEDDLRPISLTSQIAKVMEDCTLDNFFPEVVNKLDTKQFALPKKSTTHALVYLLHSILVALERGSCTARLFFADFKKGFDLVDHNVIIKELTLLGTYPSIIRWIKAFLCDREQCVRVGTSMSSWKKTNGGLPQGTKLGPLLFAVLINSLLKNWPSRIKFVDDTSALEIIPRFSSSLMPLVVNEISDYALERGIELNYKKCKQMLINFLKYKGSDDENPIYVFRSRIEYASPVWSSIPKSLSDILESVQKRALRIAYPDLLYDEALEISNLQYLSTRRDISCKKFVESLRRDVSPYNPLTQIMEIRPGKRPISCNDILTKSAGATSGLYKISVDNKMMTVYCEMVFHGGSFTFIPKSAVRKGTLPKLVSQLFTNHSEVLLYIQKKDGSQTYTHIQQLGEQSQTPLVVLQNTNSGPGRIPANSFMLDYLYLSTSIYTNGFLSNNVEVKYNNGNFPIRSYFAFFPNHRGLNPITKASASWVYETRGVAVDWRNTGMVLQTERIPSNFFYLTEVHYGGGGCYTSSDRWVEANGTAIGLR</sequence>
<reference evidence="1" key="1">
    <citation type="submission" date="2020-04" db="EMBL/GenBank/DDBJ databases">
        <authorList>
            <person name="Alioto T."/>
            <person name="Alioto T."/>
            <person name="Gomez Garrido J."/>
        </authorList>
    </citation>
    <scope>NUCLEOTIDE SEQUENCE</scope>
    <source>
        <strain evidence="1">A484AB</strain>
    </source>
</reference>
<keyword evidence="2" id="KW-1185">Reference proteome</keyword>
<evidence type="ECO:0000313" key="1">
    <source>
        <dbReference type="EMBL" id="CAB4020305.1"/>
    </source>
</evidence>
<evidence type="ECO:0000313" key="2">
    <source>
        <dbReference type="Proteomes" id="UP001152795"/>
    </source>
</evidence>
<accession>A0A7D9IZW0</accession>
<dbReference type="AlphaFoldDB" id="A0A7D9IZW0"/>
<dbReference type="SUPFAM" id="SSF56496">
    <property type="entry name" value="Fibrinogen C-terminal domain-like"/>
    <property type="match status" value="1"/>
</dbReference>
<dbReference type="PROSITE" id="PS50878">
    <property type="entry name" value="RT_POL"/>
    <property type="match status" value="1"/>
</dbReference>
<dbReference type="Gene3D" id="3.90.215.10">
    <property type="entry name" value="Gamma Fibrinogen, chain A, domain 1"/>
    <property type="match status" value="1"/>
</dbReference>
<dbReference type="SUPFAM" id="SSF56672">
    <property type="entry name" value="DNA/RNA polymerases"/>
    <property type="match status" value="1"/>
</dbReference>
<dbReference type="InterPro" id="IPR036056">
    <property type="entry name" value="Fibrinogen-like_C"/>
</dbReference>
<name>A0A7D9IZW0_PARCT</name>
<dbReference type="EMBL" id="CACRXK020010894">
    <property type="protein sequence ID" value="CAB4020305.1"/>
    <property type="molecule type" value="Genomic_DNA"/>
</dbReference>
<dbReference type="InterPro" id="IPR043502">
    <property type="entry name" value="DNA/RNA_pol_sf"/>
</dbReference>
<comment type="caution">
    <text evidence="1">The sequence shown here is derived from an EMBL/GenBank/DDBJ whole genome shotgun (WGS) entry which is preliminary data.</text>
</comment>
<dbReference type="InterPro" id="IPR014716">
    <property type="entry name" value="Fibrinogen_a/b/g_C_1"/>
</dbReference>
<proteinExistence type="predicted"/>
<dbReference type="Pfam" id="PF00078">
    <property type="entry name" value="RVT_1"/>
    <property type="match status" value="1"/>
</dbReference>
<protein>
    <submittedName>
        <fullName evidence="1">Uncharacterized protein</fullName>
    </submittedName>
</protein>
<organism evidence="1 2">
    <name type="scientific">Paramuricea clavata</name>
    <name type="common">Red gorgonian</name>
    <name type="synonym">Violescent sea-whip</name>
    <dbReference type="NCBI Taxonomy" id="317549"/>
    <lineage>
        <taxon>Eukaryota</taxon>
        <taxon>Metazoa</taxon>
        <taxon>Cnidaria</taxon>
        <taxon>Anthozoa</taxon>
        <taxon>Octocorallia</taxon>
        <taxon>Malacalcyonacea</taxon>
        <taxon>Plexauridae</taxon>
        <taxon>Paramuricea</taxon>
    </lineage>
</organism>